<sequence>MEEKWEKLREWFAENPKVLIGFSGGVDSAFLLAAAKECGAEALPVFIKTPFQPDFELRDAEQLAASLGIKPEVLTADPLSDPEIMANGSERCYYCKRMLFSMLRRLADERRAALIDGTNASDPEDDRPGMRALRELGAQSPLRIAGFTKADIRAESKKRGLFTWDKPSYACLATRVPTGTPLDGETLRKVEGAEDALFRMGYKDFRVRVFHGAARVQLLKEDWPDEGKRGAILAAVRPYFDTVLLDMALRQVRE</sequence>
<dbReference type="EMBL" id="DVHA01000174">
    <property type="protein sequence ID" value="HIR61003.1"/>
    <property type="molecule type" value="Genomic_DNA"/>
</dbReference>
<protein>
    <submittedName>
        <fullName evidence="2">ATP-dependent sacrificial sulfur transferase LarE</fullName>
    </submittedName>
</protein>
<keyword evidence="2" id="KW-0808">Transferase</keyword>
<dbReference type="GO" id="GO:0016783">
    <property type="term" value="F:sulfurtransferase activity"/>
    <property type="evidence" value="ECO:0007669"/>
    <property type="project" value="InterPro"/>
</dbReference>
<dbReference type="SUPFAM" id="SSF52402">
    <property type="entry name" value="Adenine nucleotide alpha hydrolases-like"/>
    <property type="match status" value="1"/>
</dbReference>
<dbReference type="CDD" id="cd01990">
    <property type="entry name" value="LarE-like"/>
    <property type="match status" value="1"/>
</dbReference>
<feature type="active site" description="Nucleophile and sulfur donor" evidence="1">
    <location>
        <position position="171"/>
    </location>
</feature>
<gene>
    <name evidence="2" type="primary">larE</name>
    <name evidence="2" type="ORF">IAB37_05445</name>
</gene>
<dbReference type="Gene3D" id="3.40.50.620">
    <property type="entry name" value="HUPs"/>
    <property type="match status" value="1"/>
</dbReference>
<dbReference type="NCBIfam" id="TIGR00268">
    <property type="entry name" value="ATP-dependent sacrificial sulfur transferase LarE"/>
    <property type="match status" value="1"/>
</dbReference>
<reference evidence="2" key="1">
    <citation type="submission" date="2020-10" db="EMBL/GenBank/DDBJ databases">
        <authorList>
            <person name="Gilroy R."/>
        </authorList>
    </citation>
    <scope>NUCLEOTIDE SEQUENCE</scope>
    <source>
        <strain evidence="2">CHK189-12415</strain>
    </source>
</reference>
<proteinExistence type="predicted"/>
<dbReference type="PANTHER" id="PTHR43169">
    <property type="entry name" value="EXSB FAMILY PROTEIN"/>
    <property type="match status" value="1"/>
</dbReference>
<organism evidence="2 3">
    <name type="scientific">Candidatus Faecivivens stercoravium</name>
    <dbReference type="NCBI Taxonomy" id="2840803"/>
    <lineage>
        <taxon>Bacteria</taxon>
        <taxon>Bacillati</taxon>
        <taxon>Bacillota</taxon>
        <taxon>Clostridia</taxon>
        <taxon>Eubacteriales</taxon>
        <taxon>Oscillospiraceae</taxon>
        <taxon>Oscillospiraceae incertae sedis</taxon>
        <taxon>Candidatus Faecivivens</taxon>
    </lineage>
</organism>
<dbReference type="PIRSF" id="PIRSF006661">
    <property type="entry name" value="PP-lp_UCP006661"/>
    <property type="match status" value="1"/>
</dbReference>
<evidence type="ECO:0000256" key="1">
    <source>
        <dbReference type="PIRSR" id="PIRSR006661-1"/>
    </source>
</evidence>
<dbReference type="PANTHER" id="PTHR43169:SF2">
    <property type="entry name" value="NAD_GMP SYNTHASE DOMAIN-CONTAINING PROTEIN"/>
    <property type="match status" value="1"/>
</dbReference>
<dbReference type="InterPro" id="IPR005232">
    <property type="entry name" value="LarE"/>
</dbReference>
<dbReference type="AlphaFoldDB" id="A0A9D1DXV2"/>
<evidence type="ECO:0000313" key="2">
    <source>
        <dbReference type="EMBL" id="HIR61003.1"/>
    </source>
</evidence>
<accession>A0A9D1DXV2</accession>
<name>A0A9D1DXV2_9FIRM</name>
<dbReference type="InterPro" id="IPR052188">
    <property type="entry name" value="Ni-pincer_cofactor_biosynth"/>
</dbReference>
<comment type="caution">
    <text evidence="2">The sequence shown here is derived from an EMBL/GenBank/DDBJ whole genome shotgun (WGS) entry which is preliminary data.</text>
</comment>
<dbReference type="InterPro" id="IPR014729">
    <property type="entry name" value="Rossmann-like_a/b/a_fold"/>
</dbReference>
<evidence type="ECO:0000313" key="3">
    <source>
        <dbReference type="Proteomes" id="UP000824241"/>
    </source>
</evidence>
<dbReference type="Proteomes" id="UP000824241">
    <property type="component" value="Unassembled WGS sequence"/>
</dbReference>
<reference evidence="2" key="2">
    <citation type="journal article" date="2021" name="PeerJ">
        <title>Extensive microbial diversity within the chicken gut microbiome revealed by metagenomics and culture.</title>
        <authorList>
            <person name="Gilroy R."/>
            <person name="Ravi A."/>
            <person name="Getino M."/>
            <person name="Pursley I."/>
            <person name="Horton D.L."/>
            <person name="Alikhan N.F."/>
            <person name="Baker D."/>
            <person name="Gharbi K."/>
            <person name="Hall N."/>
            <person name="Watson M."/>
            <person name="Adriaenssens E.M."/>
            <person name="Foster-Nyarko E."/>
            <person name="Jarju S."/>
            <person name="Secka A."/>
            <person name="Antonio M."/>
            <person name="Oren A."/>
            <person name="Chaudhuri R.R."/>
            <person name="La Ragione R."/>
            <person name="Hildebrand F."/>
            <person name="Pallen M.J."/>
        </authorList>
    </citation>
    <scope>NUCLEOTIDE SEQUENCE</scope>
    <source>
        <strain evidence="2">CHK189-12415</strain>
    </source>
</reference>